<dbReference type="PANTHER" id="PTHR40627">
    <property type="entry name" value="INDOLE PRENYLTRANSFERASE TDIB-RELATED"/>
    <property type="match status" value="1"/>
</dbReference>
<protein>
    <submittedName>
        <fullName evidence="2">Uncharacterized protein</fullName>
    </submittedName>
</protein>
<reference evidence="2" key="1">
    <citation type="submission" date="2020-05" db="EMBL/GenBank/DDBJ databases">
        <title>Phylogenomic resolution of chytrid fungi.</title>
        <authorList>
            <person name="Stajich J.E."/>
            <person name="Amses K."/>
            <person name="Simmons R."/>
            <person name="Seto K."/>
            <person name="Myers J."/>
            <person name="Bonds A."/>
            <person name="Quandt C.A."/>
            <person name="Barry K."/>
            <person name="Liu P."/>
            <person name="Grigoriev I."/>
            <person name="Longcore J.E."/>
            <person name="James T.Y."/>
        </authorList>
    </citation>
    <scope>NUCLEOTIDE SEQUENCE</scope>
    <source>
        <strain evidence="2">JEL0318</strain>
    </source>
</reference>
<comment type="caution">
    <text evidence="2">The sequence shown here is derived from an EMBL/GenBank/DDBJ whole genome shotgun (WGS) entry which is preliminary data.</text>
</comment>
<proteinExistence type="predicted"/>
<keyword evidence="1" id="KW-0808">Transferase</keyword>
<dbReference type="GO" id="GO:0016765">
    <property type="term" value="F:transferase activity, transferring alkyl or aryl (other than methyl) groups"/>
    <property type="evidence" value="ECO:0007669"/>
    <property type="project" value="InterPro"/>
</dbReference>
<evidence type="ECO:0000256" key="1">
    <source>
        <dbReference type="ARBA" id="ARBA00022679"/>
    </source>
</evidence>
<accession>A0AAD5S894</accession>
<evidence type="ECO:0000313" key="2">
    <source>
        <dbReference type="EMBL" id="KAJ3046693.1"/>
    </source>
</evidence>
<gene>
    <name evidence="2" type="ORF">HK097_000628</name>
</gene>
<dbReference type="AlphaFoldDB" id="A0AAD5S894"/>
<keyword evidence="3" id="KW-1185">Reference proteome</keyword>
<dbReference type="Pfam" id="PF11991">
    <property type="entry name" value="Trp_DMAT"/>
    <property type="match status" value="1"/>
</dbReference>
<dbReference type="Proteomes" id="UP001212841">
    <property type="component" value="Unassembled WGS sequence"/>
</dbReference>
<organism evidence="2 3">
    <name type="scientific">Rhizophlyctis rosea</name>
    <dbReference type="NCBI Taxonomy" id="64517"/>
    <lineage>
        <taxon>Eukaryota</taxon>
        <taxon>Fungi</taxon>
        <taxon>Fungi incertae sedis</taxon>
        <taxon>Chytridiomycota</taxon>
        <taxon>Chytridiomycota incertae sedis</taxon>
        <taxon>Chytridiomycetes</taxon>
        <taxon>Rhizophlyctidales</taxon>
        <taxon>Rhizophlyctidaceae</taxon>
        <taxon>Rhizophlyctis</taxon>
    </lineage>
</organism>
<name>A0AAD5S894_9FUNG</name>
<dbReference type="InterPro" id="IPR017795">
    <property type="entry name" value="ABBA_NscD-like"/>
</dbReference>
<dbReference type="EMBL" id="JADGJD010001112">
    <property type="protein sequence ID" value="KAJ3046693.1"/>
    <property type="molecule type" value="Genomic_DNA"/>
</dbReference>
<sequence length="240" mass="27614">MGVGEAWRKVREYAEEVYASEGITSCYDIISADYVAAEKNQRVKMYARYSISTPALLIQHLTLNNRVHIPNIETYAQTIWETFFEHTDTLTGPNKINYYYDIRPNGKIGTSKVYVPVIRHYKNEEETARRVCSLLRAFGCVEGDEGFEVRYLGLVKNLYPYRDVSKRNGGHTHMGISFKSDGSPPELIQYFNAELYAPERTETGAPTIVRNSSDMWEWQKQFKTEEAARRSREGSAEPAR</sequence>
<dbReference type="GO" id="GO:0009820">
    <property type="term" value="P:alkaloid metabolic process"/>
    <property type="evidence" value="ECO:0007669"/>
    <property type="project" value="InterPro"/>
</dbReference>
<evidence type="ECO:0000313" key="3">
    <source>
        <dbReference type="Proteomes" id="UP001212841"/>
    </source>
</evidence>
<dbReference type="PANTHER" id="PTHR40627:SF4">
    <property type="entry name" value="PRENYLTRANSFERASE ASQH1-RELATED"/>
    <property type="match status" value="1"/>
</dbReference>